<dbReference type="AlphaFoldDB" id="D7EAY3"/>
<keyword evidence="1" id="KW-0812">Transmembrane</keyword>
<feature type="transmembrane region" description="Helical" evidence="1">
    <location>
        <begin position="644"/>
        <end position="667"/>
    </location>
</feature>
<keyword evidence="1" id="KW-0472">Membrane</keyword>
<dbReference type="KEGG" id="mev:Metev_1660"/>
<evidence type="ECO:0000313" key="5">
    <source>
        <dbReference type="Proteomes" id="UP000000391"/>
    </source>
</evidence>
<evidence type="ECO:0000313" key="4">
    <source>
        <dbReference type="EMBL" id="ADI74500.1"/>
    </source>
</evidence>
<sequence precursor="true">MIKKLVLLSIIVTFLMSTASAFNDTAGSGNFECNGSTCMWNPPADAIEKTIYADQTKEVGTLYIWNESGNVSVAYKTFDGWLLNKINLHIDKVEDEDYKNGIPVPGQDDIPMTSSGNPITEEFDLQLDYLNESSSCYNNCTNCSGQLNLSSWKFDGCSKLYVAANAEVEQGWWLPTLGEVNYSVQTSGRDSSYFIAELNDGDFNGSIDVPKDDYLSWCIDAVTAISPGVTYEGVGFYPTYGRCSPEPFREYPEGDNTPWQDKLNCVNFILNNKNGSYDLNGENVTWSSEDFEEIQGVIWNITNPETISLSNTSGTTPYGGITWDNKTAWAIYQYAQSNDCENFTPECGDTAAILVNSDIYSETGELLDKEQLTVIETTVPCDPYDIGENETAWAAQNGPYTYSFEGDEWSTYTTSIASPTETCSDINIQKYVMGTDGNWYDADSPEGPEIPVNDTVTFSYNVTNTGNVNLSKVKISDNSSNFNYTIGELNVSESFNITNTTSAIKGQYVNIGNVTAEYQGTEINDSDFGHYFGADPSIEIIKYTNGQDADKPRGPAIQIGSEVKWTYKVNNTGNVNLTNVKITDSRLGDICTIDTLNKSESKTCTTTGTAKKGQYSNYGNVTALYNGIQVNYSDTSHYFGYDHWAGVPTTEPLVLVGTLGIAILLFMRREQK</sequence>
<keyword evidence="5" id="KW-1185">Reference proteome</keyword>
<evidence type="ECO:0000259" key="2">
    <source>
        <dbReference type="Pfam" id="PF24346"/>
    </source>
</evidence>
<dbReference type="Pfam" id="PF24346">
    <property type="entry name" value="DUF7507"/>
    <property type="match status" value="2"/>
</dbReference>
<dbReference type="STRING" id="644295.Metev_1660"/>
<keyword evidence="1" id="KW-1133">Transmembrane helix</keyword>
<feature type="domain" description="DUF7507" evidence="2">
    <location>
        <begin position="452"/>
        <end position="515"/>
    </location>
</feature>
<dbReference type="HOGENOM" id="CLU_408626_0_0_2"/>
<accession>D7EAY3</accession>
<dbReference type="GeneID" id="69064681"/>
<dbReference type="RefSeq" id="WP_013195065.1">
    <property type="nucleotide sequence ID" value="NC_014253.1"/>
</dbReference>
<proteinExistence type="predicted"/>
<dbReference type="NCBIfam" id="TIGR01451">
    <property type="entry name" value="B_ant_repeat"/>
    <property type="match status" value="2"/>
</dbReference>
<organism evidence="4 5">
    <name type="scientific">Methanohalobium evestigatum (strain ATCC BAA-1072 / DSM 3721 / NBRC 107634 / OCM 161 / Z-7303)</name>
    <dbReference type="NCBI Taxonomy" id="644295"/>
    <lineage>
        <taxon>Archaea</taxon>
        <taxon>Methanobacteriati</taxon>
        <taxon>Methanobacteriota</taxon>
        <taxon>Stenosarchaea group</taxon>
        <taxon>Methanomicrobia</taxon>
        <taxon>Methanosarcinales</taxon>
        <taxon>Methanosarcinaceae</taxon>
        <taxon>Methanohalobium</taxon>
    </lineage>
</organism>
<dbReference type="InterPro" id="IPR026428">
    <property type="entry name" value="VPxxxP_CTERM"/>
</dbReference>
<reference evidence="4 5" key="1">
    <citation type="submission" date="2010-06" db="EMBL/GenBank/DDBJ databases">
        <title>Complete sequence chromosome of Methanohalobium evestigatum Z-7303.</title>
        <authorList>
            <consortium name="US DOE Joint Genome Institute"/>
            <person name="Lucas S."/>
            <person name="Copeland A."/>
            <person name="Lapidus A."/>
            <person name="Cheng J.-F."/>
            <person name="Bruce D."/>
            <person name="Goodwin L."/>
            <person name="Pitluck S."/>
            <person name="Saunders E."/>
            <person name="Detter J.C."/>
            <person name="Han C."/>
            <person name="Tapia R."/>
            <person name="Land M."/>
            <person name="Hauser L."/>
            <person name="Kyrpides N."/>
            <person name="Mikhailova N."/>
            <person name="Sieprawska-Lupa M."/>
            <person name="Whitman W.B."/>
            <person name="Anderson I."/>
            <person name="Woyke T."/>
        </authorList>
    </citation>
    <scope>NUCLEOTIDE SEQUENCE [LARGE SCALE GENOMIC DNA]</scope>
    <source>
        <strain evidence="5">ATCC BAA-1072 / DSM 3721 / NBRC 107634 / OCM 161 / Z-7303</strain>
    </source>
</reference>
<dbReference type="Pfam" id="PF26597">
    <property type="entry name" value="VPxxxP-CTERM_ARCH"/>
    <property type="match status" value="1"/>
</dbReference>
<gene>
    <name evidence="4" type="ordered locus">Metev_1660</name>
</gene>
<evidence type="ECO:0000256" key="1">
    <source>
        <dbReference type="SAM" id="Phobius"/>
    </source>
</evidence>
<dbReference type="EMBL" id="CP002069">
    <property type="protein sequence ID" value="ADI74500.1"/>
    <property type="molecule type" value="Genomic_DNA"/>
</dbReference>
<dbReference type="Proteomes" id="UP000000391">
    <property type="component" value="Chromosome"/>
</dbReference>
<name>D7EAY3_METEZ</name>
<dbReference type="NCBIfam" id="TIGR04143">
    <property type="entry name" value="VPxxxP_CTERM"/>
    <property type="match status" value="1"/>
</dbReference>
<evidence type="ECO:0000259" key="3">
    <source>
        <dbReference type="Pfam" id="PF26597"/>
    </source>
</evidence>
<dbReference type="InterPro" id="IPR055354">
    <property type="entry name" value="DUF7507"/>
</dbReference>
<feature type="domain" description="DUF7507" evidence="2">
    <location>
        <begin position="536"/>
        <end position="611"/>
    </location>
</feature>
<protein>
    <submittedName>
        <fullName evidence="4">Uncharacterized protein</fullName>
    </submittedName>
</protein>
<dbReference type="InterPro" id="IPR047589">
    <property type="entry name" value="DUF11_rpt"/>
</dbReference>
<feature type="domain" description="VPXXXP-CTERM protein-sorting" evidence="3">
    <location>
        <begin position="647"/>
        <end position="671"/>
    </location>
</feature>